<dbReference type="HOGENOM" id="CLU_1305643_0_0_1"/>
<dbReference type="Proteomes" id="UP000006039">
    <property type="component" value="Unassembled WGS sequence"/>
</dbReference>
<evidence type="ECO:0000313" key="5">
    <source>
        <dbReference type="Proteomes" id="UP000006039"/>
    </source>
</evidence>
<evidence type="ECO:0000313" key="3">
    <source>
        <dbReference type="EMBL" id="EJT79270.1"/>
    </source>
</evidence>
<feature type="chain" id="PRO_5015094443" description="Cyanovirin-N domain-containing protein" evidence="2">
    <location>
        <begin position="17"/>
        <end position="220"/>
    </location>
</feature>
<evidence type="ECO:0008006" key="6">
    <source>
        <dbReference type="Google" id="ProtNLM"/>
    </source>
</evidence>
<protein>
    <recommendedName>
        <fullName evidence="6">Cyanovirin-N domain-containing protein</fullName>
    </recommendedName>
</protein>
<keyword evidence="2" id="KW-0732">Signal</keyword>
<dbReference type="VEuPathDB" id="FungiDB:GGTG_04356"/>
<reference evidence="5" key="1">
    <citation type="submission" date="2010-07" db="EMBL/GenBank/DDBJ databases">
        <title>The genome sequence of Gaeumannomyces graminis var. tritici strain R3-111a-1.</title>
        <authorList>
            <consortium name="The Broad Institute Genome Sequencing Platform"/>
            <person name="Ma L.-J."/>
            <person name="Dead R."/>
            <person name="Young S."/>
            <person name="Zeng Q."/>
            <person name="Koehrsen M."/>
            <person name="Alvarado L."/>
            <person name="Berlin A."/>
            <person name="Chapman S.B."/>
            <person name="Chen Z."/>
            <person name="Freedman E."/>
            <person name="Gellesch M."/>
            <person name="Goldberg J."/>
            <person name="Griggs A."/>
            <person name="Gujja S."/>
            <person name="Heilman E.R."/>
            <person name="Heiman D."/>
            <person name="Hepburn T."/>
            <person name="Howarth C."/>
            <person name="Jen D."/>
            <person name="Larson L."/>
            <person name="Mehta T."/>
            <person name="Neiman D."/>
            <person name="Pearson M."/>
            <person name="Roberts A."/>
            <person name="Saif S."/>
            <person name="Shea T."/>
            <person name="Shenoy N."/>
            <person name="Sisk P."/>
            <person name="Stolte C."/>
            <person name="Sykes S."/>
            <person name="Walk T."/>
            <person name="White J."/>
            <person name="Yandava C."/>
            <person name="Haas B."/>
            <person name="Nusbaum C."/>
            <person name="Birren B."/>
        </authorList>
    </citation>
    <scope>NUCLEOTIDE SEQUENCE [LARGE SCALE GENOMIC DNA]</scope>
    <source>
        <strain evidence="5">R3-111a-1</strain>
    </source>
</reference>
<dbReference type="OrthoDB" id="5211607at2759"/>
<dbReference type="GeneID" id="20344814"/>
<gene>
    <name evidence="4" type="primary">20344814</name>
    <name evidence="3" type="ORF">GGTG_04356</name>
</gene>
<accession>J3NSV7</accession>
<dbReference type="AlphaFoldDB" id="J3NSV7"/>
<feature type="region of interest" description="Disordered" evidence="1">
    <location>
        <begin position="28"/>
        <end position="50"/>
    </location>
</feature>
<evidence type="ECO:0000313" key="4">
    <source>
        <dbReference type="EnsemblFungi" id="EJT79270"/>
    </source>
</evidence>
<proteinExistence type="predicted"/>
<evidence type="ECO:0000256" key="2">
    <source>
        <dbReference type="SAM" id="SignalP"/>
    </source>
</evidence>
<name>J3NSV7_GAET3</name>
<organism evidence="3">
    <name type="scientific">Gaeumannomyces tritici (strain R3-111a-1)</name>
    <name type="common">Wheat and barley take-all root rot fungus</name>
    <name type="synonym">Gaeumannomyces graminis var. tritici</name>
    <dbReference type="NCBI Taxonomy" id="644352"/>
    <lineage>
        <taxon>Eukaryota</taxon>
        <taxon>Fungi</taxon>
        <taxon>Dikarya</taxon>
        <taxon>Ascomycota</taxon>
        <taxon>Pezizomycotina</taxon>
        <taxon>Sordariomycetes</taxon>
        <taxon>Sordariomycetidae</taxon>
        <taxon>Magnaporthales</taxon>
        <taxon>Magnaporthaceae</taxon>
        <taxon>Gaeumannomyces</taxon>
    </lineage>
</organism>
<reference evidence="4" key="5">
    <citation type="submission" date="2018-04" db="UniProtKB">
        <authorList>
            <consortium name="EnsemblFungi"/>
        </authorList>
    </citation>
    <scope>IDENTIFICATION</scope>
    <source>
        <strain evidence="4">R3-111a-1</strain>
    </source>
</reference>
<sequence>MKPLFLITLFITLGAALETAAPLLEARQARQRRPATRPETSRGEARLSPIQRPLNAPVGYRVDTAAPSRRRLRSGLTPLPPRFIDNRRRKRDEFRARRDALARLRGRQQALDFYECENVNPAPRSQDCNVIIDQMYAANQDILIPTNACVIFEFSTCRGFFCSLCTNLRVNTNFIGNQLLTADTLCVANGQAGTAVGTEPPQWDAGFVRAGAGLPSYDVC</sequence>
<reference evidence="4" key="4">
    <citation type="journal article" date="2015" name="G3 (Bethesda)">
        <title>Genome sequences of three phytopathogenic species of the Magnaporthaceae family of fungi.</title>
        <authorList>
            <person name="Okagaki L.H."/>
            <person name="Nunes C.C."/>
            <person name="Sailsbery J."/>
            <person name="Clay B."/>
            <person name="Brown D."/>
            <person name="John T."/>
            <person name="Oh Y."/>
            <person name="Young N."/>
            <person name="Fitzgerald M."/>
            <person name="Haas B.J."/>
            <person name="Zeng Q."/>
            <person name="Young S."/>
            <person name="Adiconis X."/>
            <person name="Fan L."/>
            <person name="Levin J.Z."/>
            <person name="Mitchell T.K."/>
            <person name="Okubara P.A."/>
            <person name="Farman M.L."/>
            <person name="Kohn L.M."/>
            <person name="Birren B."/>
            <person name="Ma L.-J."/>
            <person name="Dean R.A."/>
        </authorList>
    </citation>
    <scope>NUCLEOTIDE SEQUENCE</scope>
    <source>
        <strain evidence="4">R3-111a-1</strain>
    </source>
</reference>
<reference evidence="3" key="3">
    <citation type="submission" date="2010-09" db="EMBL/GenBank/DDBJ databases">
        <title>Annotation of Gaeumannomyces graminis var. tritici R3-111a-1.</title>
        <authorList>
            <consortium name="The Broad Institute Genome Sequencing Platform"/>
            <person name="Ma L.-J."/>
            <person name="Dead R."/>
            <person name="Young S.K."/>
            <person name="Zeng Q."/>
            <person name="Gargeya S."/>
            <person name="Fitzgerald M."/>
            <person name="Haas B."/>
            <person name="Abouelleil A."/>
            <person name="Alvarado L."/>
            <person name="Arachchi H.M."/>
            <person name="Berlin A."/>
            <person name="Brown A."/>
            <person name="Chapman S.B."/>
            <person name="Chen Z."/>
            <person name="Dunbar C."/>
            <person name="Freedman E."/>
            <person name="Gearin G."/>
            <person name="Gellesch M."/>
            <person name="Goldberg J."/>
            <person name="Griggs A."/>
            <person name="Gujja S."/>
            <person name="Heiman D."/>
            <person name="Howarth C."/>
            <person name="Larson L."/>
            <person name="Lui A."/>
            <person name="MacDonald P.J.P."/>
            <person name="Mehta T."/>
            <person name="Montmayeur A."/>
            <person name="Murphy C."/>
            <person name="Neiman D."/>
            <person name="Pearson M."/>
            <person name="Priest M."/>
            <person name="Roberts A."/>
            <person name="Saif S."/>
            <person name="Shea T."/>
            <person name="Shenoy N."/>
            <person name="Sisk P."/>
            <person name="Stolte C."/>
            <person name="Sykes S."/>
            <person name="Yandava C."/>
            <person name="Wortman J."/>
            <person name="Nusbaum C."/>
            <person name="Birren B."/>
        </authorList>
    </citation>
    <scope>NUCLEOTIDE SEQUENCE</scope>
    <source>
        <strain evidence="3">R3-111a-1</strain>
    </source>
</reference>
<dbReference type="EnsemblFungi" id="EJT79270">
    <property type="protein sequence ID" value="EJT79270"/>
    <property type="gene ID" value="GGTG_04356"/>
</dbReference>
<reference evidence="3" key="2">
    <citation type="submission" date="2010-07" db="EMBL/GenBank/DDBJ databases">
        <authorList>
            <consortium name="The Broad Institute Genome Sequencing Platform"/>
            <consortium name="Broad Institute Genome Sequencing Center for Infectious Disease"/>
            <person name="Ma L.-J."/>
            <person name="Dead R."/>
            <person name="Young S."/>
            <person name="Zeng Q."/>
            <person name="Koehrsen M."/>
            <person name="Alvarado L."/>
            <person name="Berlin A."/>
            <person name="Chapman S.B."/>
            <person name="Chen Z."/>
            <person name="Freedman E."/>
            <person name="Gellesch M."/>
            <person name="Goldberg J."/>
            <person name="Griggs A."/>
            <person name="Gujja S."/>
            <person name="Heilman E.R."/>
            <person name="Heiman D."/>
            <person name="Hepburn T."/>
            <person name="Howarth C."/>
            <person name="Jen D."/>
            <person name="Larson L."/>
            <person name="Mehta T."/>
            <person name="Neiman D."/>
            <person name="Pearson M."/>
            <person name="Roberts A."/>
            <person name="Saif S."/>
            <person name="Shea T."/>
            <person name="Shenoy N."/>
            <person name="Sisk P."/>
            <person name="Stolte C."/>
            <person name="Sykes S."/>
            <person name="Walk T."/>
            <person name="White J."/>
            <person name="Yandava C."/>
            <person name="Haas B."/>
            <person name="Nusbaum C."/>
            <person name="Birren B."/>
        </authorList>
    </citation>
    <scope>NUCLEOTIDE SEQUENCE</scope>
    <source>
        <strain evidence="3">R3-111a-1</strain>
    </source>
</reference>
<dbReference type="EMBL" id="GL385396">
    <property type="protein sequence ID" value="EJT79270.1"/>
    <property type="molecule type" value="Genomic_DNA"/>
</dbReference>
<dbReference type="eggNOG" id="ENOG502RIT1">
    <property type="taxonomic scope" value="Eukaryota"/>
</dbReference>
<keyword evidence="5" id="KW-1185">Reference proteome</keyword>
<feature type="signal peptide" evidence="2">
    <location>
        <begin position="1"/>
        <end position="16"/>
    </location>
</feature>
<evidence type="ECO:0000256" key="1">
    <source>
        <dbReference type="SAM" id="MobiDB-lite"/>
    </source>
</evidence>
<dbReference type="RefSeq" id="XP_009220415.1">
    <property type="nucleotide sequence ID" value="XM_009222151.1"/>
</dbReference>